<dbReference type="Proteomes" id="UP000253940">
    <property type="component" value="Chromosome"/>
</dbReference>
<dbReference type="HAMAP" id="MF_00262">
    <property type="entry name" value="MinE"/>
    <property type="match status" value="1"/>
</dbReference>
<keyword evidence="4" id="KW-0131">Cell cycle</keyword>
<dbReference type="Pfam" id="PF03776">
    <property type="entry name" value="MinE"/>
    <property type="match status" value="1"/>
</dbReference>
<evidence type="ECO:0000256" key="2">
    <source>
        <dbReference type="ARBA" id="ARBA00020112"/>
    </source>
</evidence>
<dbReference type="SUPFAM" id="SSF55229">
    <property type="entry name" value="Cell division protein MinE topological specificity domain"/>
    <property type="match status" value="1"/>
</dbReference>
<dbReference type="KEGG" id="mbah:HYN46_04465"/>
<gene>
    <name evidence="4" type="primary">minE</name>
    <name evidence="5" type="ORF">HYN46_04465</name>
</gene>
<dbReference type="EMBL" id="CP031222">
    <property type="protein sequence ID" value="AXI02172.1"/>
    <property type="molecule type" value="Genomic_DNA"/>
</dbReference>
<dbReference type="RefSeq" id="WP_114898282.1">
    <property type="nucleotide sequence ID" value="NZ_CP031222.1"/>
</dbReference>
<dbReference type="GO" id="GO:0051301">
    <property type="term" value="P:cell division"/>
    <property type="evidence" value="ECO:0007669"/>
    <property type="project" value="UniProtKB-KW"/>
</dbReference>
<evidence type="ECO:0000256" key="4">
    <source>
        <dbReference type="HAMAP-Rule" id="MF_00262"/>
    </source>
</evidence>
<dbReference type="Gene3D" id="3.30.1070.10">
    <property type="entry name" value="Cell division topological specificity factor MinE"/>
    <property type="match status" value="1"/>
</dbReference>
<evidence type="ECO:0000313" key="6">
    <source>
        <dbReference type="Proteomes" id="UP000253940"/>
    </source>
</evidence>
<organism evidence="5 6">
    <name type="scientific">Aquirhabdus parva</name>
    <dbReference type="NCBI Taxonomy" id="2283318"/>
    <lineage>
        <taxon>Bacteria</taxon>
        <taxon>Pseudomonadati</taxon>
        <taxon>Pseudomonadota</taxon>
        <taxon>Gammaproteobacteria</taxon>
        <taxon>Moraxellales</taxon>
        <taxon>Moraxellaceae</taxon>
        <taxon>Aquirhabdus</taxon>
    </lineage>
</organism>
<dbReference type="InterPro" id="IPR036707">
    <property type="entry name" value="MinE_sf"/>
</dbReference>
<dbReference type="OrthoDB" id="9802655at2"/>
<evidence type="ECO:0000313" key="5">
    <source>
        <dbReference type="EMBL" id="AXI02172.1"/>
    </source>
</evidence>
<comment type="similarity">
    <text evidence="1 4">Belongs to the MinE family.</text>
</comment>
<name>A0A345P4G3_9GAMM</name>
<dbReference type="GO" id="GO:0032955">
    <property type="term" value="P:regulation of division septum assembly"/>
    <property type="evidence" value="ECO:0007669"/>
    <property type="project" value="InterPro"/>
</dbReference>
<dbReference type="InterPro" id="IPR005527">
    <property type="entry name" value="MinE"/>
</dbReference>
<keyword evidence="4 5" id="KW-0132">Cell division</keyword>
<evidence type="ECO:0000256" key="1">
    <source>
        <dbReference type="ARBA" id="ARBA00008168"/>
    </source>
</evidence>
<accession>A0A345P4G3</accession>
<reference evidence="5 6" key="1">
    <citation type="submission" date="2018-07" db="EMBL/GenBank/DDBJ databases">
        <title>Genome sequencing of Moraxellaceae gen. HYN0046.</title>
        <authorList>
            <person name="Kim M."/>
            <person name="Yi H."/>
        </authorList>
    </citation>
    <scope>NUCLEOTIDE SEQUENCE [LARGE SCALE GENOMIC DNA]</scope>
    <source>
        <strain evidence="5 6">HYN0046</strain>
    </source>
</reference>
<keyword evidence="6" id="KW-1185">Reference proteome</keyword>
<dbReference type="NCBIfam" id="NF001422">
    <property type="entry name" value="PRK00296.1"/>
    <property type="match status" value="1"/>
</dbReference>
<protein>
    <recommendedName>
        <fullName evidence="2 4">Cell division topological specificity factor</fullName>
    </recommendedName>
</protein>
<evidence type="ECO:0000256" key="3">
    <source>
        <dbReference type="ARBA" id="ARBA00025265"/>
    </source>
</evidence>
<comment type="function">
    <text evidence="3 4">Prevents the cell division inhibition by proteins MinC and MinD at internal division sites while permitting inhibition at polar sites. This ensures cell division at the proper site by restricting the formation of a division septum at the midpoint of the long axis of the cell.</text>
</comment>
<dbReference type="AlphaFoldDB" id="A0A345P4G3"/>
<proteinExistence type="inferred from homology"/>
<dbReference type="NCBIfam" id="TIGR01215">
    <property type="entry name" value="minE"/>
    <property type="match status" value="1"/>
</dbReference>
<sequence length="91" mass="10445">MSFWANLFKSEPAPTSAKTAADRLKVIIATENRLGRRLSQDTINRMKSEIMEVVNRYVRGVTAHDIHMSVRTEDNIEMLEMNINLPEDQPT</sequence>